<proteinExistence type="predicted"/>
<accession>K1U369</accession>
<comment type="caution">
    <text evidence="1">The sequence shown here is derived from an EMBL/GenBank/DDBJ whole genome shotgun (WGS) entry which is preliminary data.</text>
</comment>
<name>K1U369_9ZZZZ</name>
<dbReference type="AlphaFoldDB" id="K1U369"/>
<feature type="non-terminal residue" evidence="1">
    <location>
        <position position="1"/>
    </location>
</feature>
<evidence type="ECO:0000313" key="1">
    <source>
        <dbReference type="EMBL" id="EKC76663.1"/>
    </source>
</evidence>
<protein>
    <submittedName>
        <fullName evidence="1">Uncharacterized protein</fullName>
    </submittedName>
</protein>
<gene>
    <name evidence="1" type="ORF">OBE_00731</name>
</gene>
<dbReference type="EMBL" id="AJWZ01000501">
    <property type="protein sequence ID" value="EKC76663.1"/>
    <property type="molecule type" value="Genomic_DNA"/>
</dbReference>
<sequence length="36" mass="3675">SVNSHGILGVLVGSLIACGEAVGLPRIFEQINEANP</sequence>
<reference evidence="1" key="1">
    <citation type="journal article" date="2013" name="Environ. Microbiol.">
        <title>Microbiota from the distal guts of lean and obese adolescents exhibit partial functional redundancy besides clear differences in community structure.</title>
        <authorList>
            <person name="Ferrer M."/>
            <person name="Ruiz A."/>
            <person name="Lanza F."/>
            <person name="Haange S.B."/>
            <person name="Oberbach A."/>
            <person name="Till H."/>
            <person name="Bargiela R."/>
            <person name="Campoy C."/>
            <person name="Segura M.T."/>
            <person name="Richter M."/>
            <person name="von Bergen M."/>
            <person name="Seifert J."/>
            <person name="Suarez A."/>
        </authorList>
    </citation>
    <scope>NUCLEOTIDE SEQUENCE</scope>
</reference>
<organism evidence="1">
    <name type="scientific">human gut metagenome</name>
    <dbReference type="NCBI Taxonomy" id="408170"/>
    <lineage>
        <taxon>unclassified sequences</taxon>
        <taxon>metagenomes</taxon>
        <taxon>organismal metagenomes</taxon>
    </lineage>
</organism>